<feature type="non-terminal residue" evidence="2">
    <location>
        <position position="1"/>
    </location>
</feature>
<organism evidence="2 3">
    <name type="scientific">Volvox africanus</name>
    <dbReference type="NCBI Taxonomy" id="51714"/>
    <lineage>
        <taxon>Eukaryota</taxon>
        <taxon>Viridiplantae</taxon>
        <taxon>Chlorophyta</taxon>
        <taxon>core chlorophytes</taxon>
        <taxon>Chlorophyceae</taxon>
        <taxon>CS clade</taxon>
        <taxon>Chlamydomonadales</taxon>
        <taxon>Volvocaceae</taxon>
        <taxon>Volvox</taxon>
    </lineage>
</organism>
<gene>
    <name evidence="2" type="ORF">Vafri_12452</name>
</gene>
<reference evidence="2" key="1">
    <citation type="journal article" date="2021" name="Proc. Natl. Acad. Sci. U.S.A.">
        <title>Three genomes in the algal genus Volvox reveal the fate of a haploid sex-determining region after a transition to homothallism.</title>
        <authorList>
            <person name="Yamamoto K."/>
            <person name="Hamaji T."/>
            <person name="Kawai-Toyooka H."/>
            <person name="Matsuzaki R."/>
            <person name="Takahashi F."/>
            <person name="Nishimura Y."/>
            <person name="Kawachi M."/>
            <person name="Noguchi H."/>
            <person name="Minakuchi Y."/>
            <person name="Umen J.G."/>
            <person name="Toyoda A."/>
            <person name="Nozaki H."/>
        </authorList>
    </citation>
    <scope>NUCLEOTIDE SEQUENCE</scope>
    <source>
        <strain evidence="2">NIES-3780</strain>
    </source>
</reference>
<dbReference type="Proteomes" id="UP000747399">
    <property type="component" value="Unassembled WGS sequence"/>
</dbReference>
<keyword evidence="3" id="KW-1185">Reference proteome</keyword>
<dbReference type="Pfam" id="PF05347">
    <property type="entry name" value="Complex1_LYR"/>
    <property type="match status" value="1"/>
</dbReference>
<protein>
    <recommendedName>
        <fullName evidence="1">Complex 1 LYR protein domain-containing protein</fullName>
    </recommendedName>
</protein>
<evidence type="ECO:0000313" key="3">
    <source>
        <dbReference type="Proteomes" id="UP000747399"/>
    </source>
</evidence>
<name>A0A8J4F2M9_9CHLO</name>
<evidence type="ECO:0000259" key="1">
    <source>
        <dbReference type="Pfam" id="PF05347"/>
    </source>
</evidence>
<dbReference type="CDD" id="cd20251">
    <property type="entry name" value="Complex1_LYR_SF"/>
    <property type="match status" value="1"/>
</dbReference>
<dbReference type="EMBL" id="BNCO01000027">
    <property type="protein sequence ID" value="GIL57150.1"/>
    <property type="molecule type" value="Genomic_DNA"/>
</dbReference>
<proteinExistence type="predicted"/>
<dbReference type="PANTHER" id="PTHR47579">
    <property type="entry name" value="COMPLEX 1 LYR PROTEIN"/>
    <property type="match status" value="1"/>
</dbReference>
<dbReference type="AlphaFoldDB" id="A0A8J4F2M9"/>
<comment type="caution">
    <text evidence="2">The sequence shown here is derived from an EMBL/GenBank/DDBJ whole genome shotgun (WGS) entry which is preliminary data.</text>
</comment>
<feature type="domain" description="Complex 1 LYR protein" evidence="1">
    <location>
        <begin position="31"/>
        <end position="86"/>
    </location>
</feature>
<evidence type="ECO:0000313" key="2">
    <source>
        <dbReference type="EMBL" id="GIL57150.1"/>
    </source>
</evidence>
<sequence length="103" mass="12099">SRGSGCISLHTIITQWSANEQMDKIFKEVSVKKLYKDCMFLAKYFGRRQGNEKVIMAQVRQQFKANMHEVDDDKIKEQKEAAIRALHNLHLLEADRYVRDKKT</sequence>
<dbReference type="PANTHER" id="PTHR47579:SF3">
    <property type="entry name" value="COMPLEX 1 LYR PROTEIN DOMAIN-CONTAINING PROTEIN"/>
    <property type="match status" value="1"/>
</dbReference>
<accession>A0A8J4F2M9</accession>
<dbReference type="InterPro" id="IPR008011">
    <property type="entry name" value="Complex1_LYR_dom"/>
</dbReference>